<reference evidence="1 2" key="1">
    <citation type="journal article" date="2019" name="Sci. Rep.">
        <title>Orb-weaving spider Araneus ventricosus genome elucidates the spidroin gene catalogue.</title>
        <authorList>
            <person name="Kono N."/>
            <person name="Nakamura H."/>
            <person name="Ohtoshi R."/>
            <person name="Moran D.A.P."/>
            <person name="Shinohara A."/>
            <person name="Yoshida Y."/>
            <person name="Fujiwara M."/>
            <person name="Mori M."/>
            <person name="Tomita M."/>
            <person name="Arakawa K."/>
        </authorList>
    </citation>
    <scope>NUCLEOTIDE SEQUENCE [LARGE SCALE GENOMIC DNA]</scope>
</reference>
<accession>A0A4Y2J5S8</accession>
<evidence type="ECO:0000313" key="2">
    <source>
        <dbReference type="Proteomes" id="UP000499080"/>
    </source>
</evidence>
<organism evidence="1 2">
    <name type="scientific">Araneus ventricosus</name>
    <name type="common">Orbweaver spider</name>
    <name type="synonym">Epeira ventricosa</name>
    <dbReference type="NCBI Taxonomy" id="182803"/>
    <lineage>
        <taxon>Eukaryota</taxon>
        <taxon>Metazoa</taxon>
        <taxon>Ecdysozoa</taxon>
        <taxon>Arthropoda</taxon>
        <taxon>Chelicerata</taxon>
        <taxon>Arachnida</taxon>
        <taxon>Araneae</taxon>
        <taxon>Araneomorphae</taxon>
        <taxon>Entelegynae</taxon>
        <taxon>Araneoidea</taxon>
        <taxon>Araneidae</taxon>
        <taxon>Araneus</taxon>
    </lineage>
</organism>
<sequence>MESIKREFSYTSSFLPWISEGMATYNNQEKADMRFMYGLANGNDLEAERLYRQRFPRSTWQTKNCSSDCIGVCVKRDPLSPACIMQGVAGVCGRHKL</sequence>
<dbReference type="AlphaFoldDB" id="A0A4Y2J5S8"/>
<dbReference type="OrthoDB" id="6762846at2759"/>
<gene>
    <name evidence="1" type="ORF">AVEN_95935_1</name>
</gene>
<keyword evidence="2" id="KW-1185">Reference proteome</keyword>
<comment type="caution">
    <text evidence="1">The sequence shown here is derived from an EMBL/GenBank/DDBJ whole genome shotgun (WGS) entry which is preliminary data.</text>
</comment>
<protein>
    <recommendedName>
        <fullName evidence="3">DUF4817 domain-containing protein</fullName>
    </recommendedName>
</protein>
<name>A0A4Y2J5S8_ARAVE</name>
<evidence type="ECO:0000313" key="1">
    <source>
        <dbReference type="EMBL" id="GBM85314.1"/>
    </source>
</evidence>
<proteinExistence type="predicted"/>
<dbReference type="EMBL" id="BGPR01003222">
    <property type="protein sequence ID" value="GBM85314.1"/>
    <property type="molecule type" value="Genomic_DNA"/>
</dbReference>
<evidence type="ECO:0008006" key="3">
    <source>
        <dbReference type="Google" id="ProtNLM"/>
    </source>
</evidence>
<dbReference type="Proteomes" id="UP000499080">
    <property type="component" value="Unassembled WGS sequence"/>
</dbReference>